<evidence type="ECO:0000256" key="2">
    <source>
        <dbReference type="PIRSR" id="PIRSR000097-1"/>
    </source>
</evidence>
<dbReference type="InterPro" id="IPR036812">
    <property type="entry name" value="NAD(P)_OxRdtase_dom_sf"/>
</dbReference>
<organism evidence="6 7">
    <name type="scientific">Phycomyces blakesleeanus (strain ATCC 8743b / DSM 1359 / FGSC 10004 / NBRC 33097 / NRRL 1555)</name>
    <dbReference type="NCBI Taxonomy" id="763407"/>
    <lineage>
        <taxon>Eukaryota</taxon>
        <taxon>Fungi</taxon>
        <taxon>Fungi incertae sedis</taxon>
        <taxon>Mucoromycota</taxon>
        <taxon>Mucoromycotina</taxon>
        <taxon>Mucoromycetes</taxon>
        <taxon>Mucorales</taxon>
        <taxon>Phycomycetaceae</taxon>
        <taxon>Phycomyces</taxon>
    </lineage>
</organism>
<feature type="binding site" evidence="3">
    <location>
        <position position="112"/>
    </location>
    <ligand>
        <name>substrate</name>
    </ligand>
</feature>
<dbReference type="OrthoDB" id="5945798at2759"/>
<accession>A0A162PK95</accession>
<reference evidence="7" key="1">
    <citation type="submission" date="2015-06" db="EMBL/GenBank/DDBJ databases">
        <title>Expansion of signal transduction pathways in fungi by whole-genome duplication.</title>
        <authorList>
            <consortium name="DOE Joint Genome Institute"/>
            <person name="Corrochano L.M."/>
            <person name="Kuo A."/>
            <person name="Marcet-Houben M."/>
            <person name="Polaino S."/>
            <person name="Salamov A."/>
            <person name="Villalobos J.M."/>
            <person name="Alvarez M.I."/>
            <person name="Avalos J."/>
            <person name="Benito E.P."/>
            <person name="Benoit I."/>
            <person name="Burger G."/>
            <person name="Camino L.P."/>
            <person name="Canovas D."/>
            <person name="Cerda-Olmedo E."/>
            <person name="Cheng J.-F."/>
            <person name="Dominguez A."/>
            <person name="Elias M."/>
            <person name="Eslava A.P."/>
            <person name="Glaser F."/>
            <person name="Grimwood J."/>
            <person name="Gutierrez G."/>
            <person name="Heitman J."/>
            <person name="Henrissat B."/>
            <person name="Iturriaga E.A."/>
            <person name="Lang B.F."/>
            <person name="Lavin J.L."/>
            <person name="Lee S."/>
            <person name="Li W."/>
            <person name="Lindquist E."/>
            <person name="Lopez-Garcia S."/>
            <person name="Luque E.M."/>
            <person name="Marcos A.T."/>
            <person name="Martin J."/>
            <person name="McCluskey K."/>
            <person name="Medina H.R."/>
            <person name="Miralles-Duran A."/>
            <person name="Miyazaki A."/>
            <person name="Munoz-Torres E."/>
            <person name="Oguiza J.A."/>
            <person name="Ohm R."/>
            <person name="Olmedo M."/>
            <person name="Orejas M."/>
            <person name="Ortiz-Castellanos L."/>
            <person name="Pisabarro A.G."/>
            <person name="Rodriguez-Romero J."/>
            <person name="Ruiz-Herrera J."/>
            <person name="Ruiz-Vazquez R."/>
            <person name="Sanz C."/>
            <person name="Schackwitz W."/>
            <person name="Schmutz J."/>
            <person name="Shahriari M."/>
            <person name="Shelest E."/>
            <person name="Silva-Franco F."/>
            <person name="Soanes D."/>
            <person name="Syed K."/>
            <person name="Tagua V.G."/>
            <person name="Talbot N.J."/>
            <person name="Thon M."/>
            <person name="De vries R.P."/>
            <person name="Wiebenga A."/>
            <person name="Yadav J.S."/>
            <person name="Braun E.L."/>
            <person name="Baker S."/>
            <person name="Garre V."/>
            <person name="Horwitz B."/>
            <person name="Torres-Martinez S."/>
            <person name="Idnurm A."/>
            <person name="Herrera-Estrella A."/>
            <person name="Gabaldon T."/>
            <person name="Grigoriev I.V."/>
        </authorList>
    </citation>
    <scope>NUCLEOTIDE SEQUENCE [LARGE SCALE GENOMIC DNA]</scope>
    <source>
        <strain evidence="7">NRRL 1555(-)</strain>
    </source>
</reference>
<evidence type="ECO:0000313" key="7">
    <source>
        <dbReference type="Proteomes" id="UP000077315"/>
    </source>
</evidence>
<keyword evidence="7" id="KW-1185">Reference proteome</keyword>
<dbReference type="InterPro" id="IPR018170">
    <property type="entry name" value="Aldo/ket_reductase_CS"/>
</dbReference>
<dbReference type="Pfam" id="PF00248">
    <property type="entry name" value="Aldo_ket_red"/>
    <property type="match status" value="1"/>
</dbReference>
<dbReference type="GO" id="GO:0016616">
    <property type="term" value="F:oxidoreductase activity, acting on the CH-OH group of donors, NAD or NADP as acceptor"/>
    <property type="evidence" value="ECO:0007669"/>
    <property type="project" value="UniProtKB-ARBA"/>
</dbReference>
<evidence type="ECO:0000256" key="1">
    <source>
        <dbReference type="ARBA" id="ARBA00023002"/>
    </source>
</evidence>
<dbReference type="EMBL" id="KV440980">
    <property type="protein sequence ID" value="OAD73607.1"/>
    <property type="molecule type" value="Genomic_DNA"/>
</dbReference>
<dbReference type="Proteomes" id="UP000077315">
    <property type="component" value="Unassembled WGS sequence"/>
</dbReference>
<dbReference type="PIRSF" id="PIRSF000097">
    <property type="entry name" value="AKR"/>
    <property type="match status" value="1"/>
</dbReference>
<feature type="site" description="Lowers pKa of active site Tyr" evidence="4">
    <location>
        <position position="79"/>
    </location>
</feature>
<dbReference type="SUPFAM" id="SSF51430">
    <property type="entry name" value="NAD(P)-linked oxidoreductase"/>
    <property type="match status" value="1"/>
</dbReference>
<dbReference type="CDD" id="cd19071">
    <property type="entry name" value="AKR_AKR1-5-like"/>
    <property type="match status" value="1"/>
</dbReference>
<feature type="domain" description="NADP-dependent oxidoreductase" evidence="5">
    <location>
        <begin position="19"/>
        <end position="291"/>
    </location>
</feature>
<dbReference type="FunFam" id="3.20.20.100:FF:000002">
    <property type="entry name" value="2,5-diketo-D-gluconic acid reductase A"/>
    <property type="match status" value="1"/>
</dbReference>
<dbReference type="PANTHER" id="PTHR11732">
    <property type="entry name" value="ALDO/KETO REDUCTASE"/>
    <property type="match status" value="1"/>
</dbReference>
<dbReference type="AlphaFoldDB" id="A0A162PK95"/>
<evidence type="ECO:0000313" key="6">
    <source>
        <dbReference type="EMBL" id="OAD73607.1"/>
    </source>
</evidence>
<dbReference type="InParanoid" id="A0A162PK95"/>
<proteinExistence type="predicted"/>
<dbReference type="STRING" id="763407.A0A162PK95"/>
<evidence type="ECO:0000256" key="4">
    <source>
        <dbReference type="PIRSR" id="PIRSR000097-3"/>
    </source>
</evidence>
<dbReference type="InterPro" id="IPR023210">
    <property type="entry name" value="NADP_OxRdtase_dom"/>
</dbReference>
<sequence length="337" mass="37753">MTASIPTFLLNTGDRLPVIGYGTFGGKNSSEAMYEAAKEALKVGYRFFDTAYSYTTEEALGKAIRESDVSRKELFVNTKLSQTFHEPKYVRPACERSLSLLGLDYLDMYMVHWPLAWKFSGFEFENLRKKDEEGDIKCIDVPLIDTWRGMEQLVKDGLVKNLGISNFTLPMIKELLTQCNIPPAVHQIEIHPNLLQEDMLAFCKENNILCIASTPLGNPGLFGAGKINPLAEPEVLQVAKKYGKTSAQVVLNWGISRGCSVIPKSATPKRIKENFVVFPIDSKDVDLISKIGHRNTIRVCDPFDAFGPSNDVFGEHKEEVAKWLSLRKSVNNLKSNI</sequence>
<dbReference type="Gene3D" id="3.20.20.100">
    <property type="entry name" value="NADP-dependent oxidoreductase domain"/>
    <property type="match status" value="1"/>
</dbReference>
<dbReference type="PROSITE" id="PS00062">
    <property type="entry name" value="ALDOKETO_REDUCTASE_2"/>
    <property type="match status" value="1"/>
</dbReference>
<evidence type="ECO:0000259" key="5">
    <source>
        <dbReference type="Pfam" id="PF00248"/>
    </source>
</evidence>
<keyword evidence="1" id="KW-0560">Oxidoreductase</keyword>
<evidence type="ECO:0000256" key="3">
    <source>
        <dbReference type="PIRSR" id="PIRSR000097-2"/>
    </source>
</evidence>
<dbReference type="RefSeq" id="XP_018291647.1">
    <property type="nucleotide sequence ID" value="XM_018440172.1"/>
</dbReference>
<dbReference type="InterPro" id="IPR020471">
    <property type="entry name" value="AKR"/>
</dbReference>
<protein>
    <recommendedName>
        <fullName evidence="5">NADP-dependent oxidoreductase domain-containing protein</fullName>
    </recommendedName>
</protein>
<name>A0A162PK95_PHYB8</name>
<dbReference type="PRINTS" id="PR00069">
    <property type="entry name" value="ALDKETRDTASE"/>
</dbReference>
<gene>
    <name evidence="6" type="ORF">PHYBLDRAFT_42092</name>
</gene>
<feature type="active site" description="Proton donor" evidence="2">
    <location>
        <position position="54"/>
    </location>
</feature>
<dbReference type="VEuPathDB" id="FungiDB:PHYBLDRAFT_42092"/>
<dbReference type="GeneID" id="29001078"/>